<dbReference type="InterPro" id="IPR036162">
    <property type="entry name" value="Resolvase-like_N_sf"/>
</dbReference>
<dbReference type="Proteomes" id="UP000063308">
    <property type="component" value="Chromosome"/>
</dbReference>
<dbReference type="Gene3D" id="3.90.1750.20">
    <property type="entry name" value="Putative Large Serine Recombinase, Chain B, Domain 2"/>
    <property type="match status" value="1"/>
</dbReference>
<dbReference type="GO" id="GO:0003677">
    <property type="term" value="F:DNA binding"/>
    <property type="evidence" value="ECO:0007669"/>
    <property type="project" value="InterPro"/>
</dbReference>
<dbReference type="InterPro" id="IPR050639">
    <property type="entry name" value="SSR_resolvase"/>
</dbReference>
<organism evidence="2 3">
    <name type="scientific">Bradyrhizobium diazoefficiens</name>
    <dbReference type="NCBI Taxonomy" id="1355477"/>
    <lineage>
        <taxon>Bacteria</taxon>
        <taxon>Pseudomonadati</taxon>
        <taxon>Pseudomonadota</taxon>
        <taxon>Alphaproteobacteria</taxon>
        <taxon>Hyphomicrobiales</taxon>
        <taxon>Nitrobacteraceae</taxon>
        <taxon>Bradyrhizobium</taxon>
    </lineage>
</organism>
<evidence type="ECO:0000313" key="2">
    <source>
        <dbReference type="EMBL" id="BAR62422.1"/>
    </source>
</evidence>
<gene>
    <name evidence="2" type="ORF">NK6_9283</name>
</gene>
<dbReference type="EMBL" id="AP014685">
    <property type="protein sequence ID" value="BAR62422.1"/>
    <property type="molecule type" value="Genomic_DNA"/>
</dbReference>
<dbReference type="Pfam" id="PF07508">
    <property type="entry name" value="Recombinase"/>
    <property type="match status" value="1"/>
</dbReference>
<protein>
    <submittedName>
        <fullName evidence="2">Recombinase</fullName>
    </submittedName>
</protein>
<dbReference type="PROSITE" id="PS51736">
    <property type="entry name" value="RECOMBINASES_3"/>
    <property type="match status" value="1"/>
</dbReference>
<sequence length="490" mass="55321">MSYDPAPSANCPVRAAQYLRMSSENQRYSTENQQNAIAEYAQQHGYEVVSSYIDAGKSGLSLKGRDALRQLLSDALCPERLFEAILVLDVSRWGRFQNPDQAAHYEFLCRQAGIKVVYCAEPFGEDVAPVTTIVKHLKRVMAGEYSRELSGKLARAKRQQAELGFRQGSRVLYGFRRVLVDPSRNPKQYLEDGERKALSNDKVVVVPGPPEELEVIRRIFQMYVRDEVSINGIARCLADESIRGHAGKLLTPAMVRTILSSELCIGRMTYNRTVHRLQNPVMKNPEHAWTRFSAFEPIVPVALYAKAQERLARHKLWDKETIKATLKKLLAREGYLKQKLIEQAKDAPSAETVAAHFGSLYAAYEAVGYRPPPVSPFGNNGKHWSKKDITSGLRKLHAAHGYITNRLVNKCDFLPSDNYIRRHLGSLASALRQAGLPVIPHSQVQKRSWERRKSAGCDEYYHGVRWTDARLLRALGRGFLRFGILLSSDS</sequence>
<proteinExistence type="predicted"/>
<dbReference type="Gene3D" id="3.40.50.1390">
    <property type="entry name" value="Resolvase, N-terminal catalytic domain"/>
    <property type="match status" value="1"/>
</dbReference>
<dbReference type="InterPro" id="IPR006119">
    <property type="entry name" value="Resolv_N"/>
</dbReference>
<dbReference type="SMART" id="SM00857">
    <property type="entry name" value="Resolvase"/>
    <property type="match status" value="1"/>
</dbReference>
<evidence type="ECO:0000313" key="3">
    <source>
        <dbReference type="Proteomes" id="UP000063308"/>
    </source>
</evidence>
<dbReference type="InterPro" id="IPR011109">
    <property type="entry name" value="DNA_bind_recombinase_dom"/>
</dbReference>
<dbReference type="CDD" id="cd00338">
    <property type="entry name" value="Ser_Recombinase"/>
    <property type="match status" value="1"/>
</dbReference>
<accession>A0A0E4FYI5</accession>
<feature type="domain" description="Resolvase/invertase-type recombinase catalytic" evidence="1">
    <location>
        <begin position="14"/>
        <end position="164"/>
    </location>
</feature>
<dbReference type="PANTHER" id="PTHR30461:SF23">
    <property type="entry name" value="DNA RECOMBINASE-RELATED"/>
    <property type="match status" value="1"/>
</dbReference>
<name>A0A0E4FYI5_9BRAD</name>
<dbReference type="PANTHER" id="PTHR30461">
    <property type="entry name" value="DNA-INVERTASE FROM LAMBDOID PROPHAGE"/>
    <property type="match status" value="1"/>
</dbReference>
<dbReference type="Pfam" id="PF00239">
    <property type="entry name" value="Resolvase"/>
    <property type="match status" value="1"/>
</dbReference>
<evidence type="ECO:0000259" key="1">
    <source>
        <dbReference type="PROSITE" id="PS51736"/>
    </source>
</evidence>
<dbReference type="GO" id="GO:0000150">
    <property type="term" value="F:DNA strand exchange activity"/>
    <property type="evidence" value="ECO:0007669"/>
    <property type="project" value="InterPro"/>
</dbReference>
<dbReference type="AlphaFoldDB" id="A0A0E4FYI5"/>
<dbReference type="SUPFAM" id="SSF53041">
    <property type="entry name" value="Resolvase-like"/>
    <property type="match status" value="1"/>
</dbReference>
<reference evidence="2 3" key="1">
    <citation type="submission" date="2014-11" db="EMBL/GenBank/DDBJ databases">
        <title>Symbiosis island explosion on the genome of extra-slow-growing strains of soybean bradyrhizobia with massive insertion sequences.</title>
        <authorList>
            <person name="Iida T."/>
            <person name="Minamisawa K."/>
        </authorList>
    </citation>
    <scope>NUCLEOTIDE SEQUENCE [LARGE SCALE GENOMIC DNA]</scope>
    <source>
        <strain evidence="2 3">NK6</strain>
    </source>
</reference>
<dbReference type="InterPro" id="IPR038109">
    <property type="entry name" value="DNA_bind_recomb_sf"/>
</dbReference>